<proteinExistence type="predicted"/>
<dbReference type="EMBL" id="BSYB01000049">
    <property type="protein sequence ID" value="GMG51504.1"/>
    <property type="molecule type" value="Genomic_DNA"/>
</dbReference>
<reference evidence="2" key="1">
    <citation type="submission" date="2023-04" db="EMBL/GenBank/DDBJ databases">
        <title>Aspergillus oryzae var. brunneus NBRC 4377.</title>
        <authorList>
            <person name="Ichikawa N."/>
            <person name="Sato H."/>
            <person name="Tonouchi N."/>
        </authorList>
    </citation>
    <scope>NUCLEOTIDE SEQUENCE</scope>
    <source>
        <strain evidence="2">NBRC 4377</strain>
    </source>
</reference>
<evidence type="ECO:0000256" key="1">
    <source>
        <dbReference type="SAM" id="MobiDB-lite"/>
    </source>
</evidence>
<keyword evidence="3" id="KW-1185">Reference proteome</keyword>
<comment type="caution">
    <text evidence="2">The sequence shown here is derived from an EMBL/GenBank/DDBJ whole genome shotgun (WGS) entry which is preliminary data.</text>
</comment>
<accession>A0ABQ6L0V2</accession>
<feature type="compositionally biased region" description="Polar residues" evidence="1">
    <location>
        <begin position="111"/>
        <end position="130"/>
    </location>
</feature>
<feature type="region of interest" description="Disordered" evidence="1">
    <location>
        <begin position="91"/>
        <end position="140"/>
    </location>
</feature>
<dbReference type="Proteomes" id="UP001165189">
    <property type="component" value="Unassembled WGS sequence"/>
</dbReference>
<gene>
    <name evidence="2" type="ORF">Aory05_000996000</name>
</gene>
<evidence type="ECO:0000313" key="2">
    <source>
        <dbReference type="EMBL" id="GMG51504.1"/>
    </source>
</evidence>
<name>A0ABQ6L0V2_ASPOZ</name>
<evidence type="ECO:0000313" key="3">
    <source>
        <dbReference type="Proteomes" id="UP001165189"/>
    </source>
</evidence>
<feature type="region of interest" description="Disordered" evidence="1">
    <location>
        <begin position="57"/>
        <end position="78"/>
    </location>
</feature>
<sequence length="384" mass="42141">MEPAHNVGTARLGERPADGDSRLLSIVHIIDESESIIRDYHFPNDTYTSDSVLDQSHEADRSWADEEENEGVFHGDKSAVDDATALTALERSGCGSKGSSSALDTSHLHSQESSTSRTSGTNDGLSTGHSSIGHLLCQPNTQTPEPLQPVFLEYAFSPLSDVYHYRPHSIATHEAGTYIPPFSLGMAVSRDESPQPEPFLPVTCTEKARLISSFIQETGTWCETTDSNMHFTMRSLHSMMKSTAFVAAAMSLASRQLDHVEKVQRPVTLELYQSTIQHLLRQDPAKADASVLATYVWAAFISGKTTLIPTDFWLDDTSIESLATKRDVDDYCNLAIFIFAQIVNMLAAPGFGTKKAGSTLAVSVSRLWGELQKWKSIEVEANQL</sequence>
<protein>
    <submittedName>
        <fullName evidence="2">Unnamed protein product</fullName>
    </submittedName>
</protein>
<organism evidence="2 3">
    <name type="scientific">Aspergillus oryzae var. brunneus</name>
    <dbReference type="NCBI Taxonomy" id="332754"/>
    <lineage>
        <taxon>Eukaryota</taxon>
        <taxon>Fungi</taxon>
        <taxon>Dikarya</taxon>
        <taxon>Ascomycota</taxon>
        <taxon>Pezizomycotina</taxon>
        <taxon>Eurotiomycetes</taxon>
        <taxon>Eurotiomycetidae</taxon>
        <taxon>Eurotiales</taxon>
        <taxon>Aspergillaceae</taxon>
        <taxon>Aspergillus</taxon>
        <taxon>Aspergillus subgen. Circumdati</taxon>
    </lineage>
</organism>